<feature type="domain" description="MurNAc-LAA" evidence="1">
    <location>
        <begin position="6"/>
        <end position="170"/>
    </location>
</feature>
<evidence type="ECO:0000313" key="2">
    <source>
        <dbReference type="EMBL" id="MFD1799647.1"/>
    </source>
</evidence>
<dbReference type="Gene3D" id="3.40.630.40">
    <property type="entry name" value="Zn-dependent exopeptidases"/>
    <property type="match status" value="1"/>
</dbReference>
<organism evidence="2 3">
    <name type="scientific">Carnobacterium antarcticum</name>
    <dbReference type="NCBI Taxonomy" id="2126436"/>
    <lineage>
        <taxon>Bacteria</taxon>
        <taxon>Bacillati</taxon>
        <taxon>Bacillota</taxon>
        <taxon>Bacilli</taxon>
        <taxon>Lactobacillales</taxon>
        <taxon>Carnobacteriaceae</taxon>
        <taxon>Carnobacterium</taxon>
    </lineage>
</organism>
<dbReference type="InterPro" id="IPR002508">
    <property type="entry name" value="MurNAc-LAA_cat"/>
</dbReference>
<dbReference type="Pfam" id="PF01520">
    <property type="entry name" value="Amidase_3"/>
    <property type="match status" value="1"/>
</dbReference>
<evidence type="ECO:0000313" key="3">
    <source>
        <dbReference type="Proteomes" id="UP001597285"/>
    </source>
</evidence>
<accession>A0ABW4NQ75</accession>
<gene>
    <name evidence="2" type="ORF">ACFSBK_07250</name>
</gene>
<proteinExistence type="predicted"/>
<dbReference type="Proteomes" id="UP001597285">
    <property type="component" value="Unassembled WGS sequence"/>
</dbReference>
<dbReference type="GO" id="GO:0008745">
    <property type="term" value="F:N-acetylmuramoyl-L-alanine amidase activity"/>
    <property type="evidence" value="ECO:0007669"/>
    <property type="project" value="UniProtKB-EC"/>
</dbReference>
<reference evidence="3" key="1">
    <citation type="journal article" date="2019" name="Int. J. Syst. Evol. Microbiol.">
        <title>The Global Catalogue of Microorganisms (GCM) 10K type strain sequencing project: providing services to taxonomists for standard genome sequencing and annotation.</title>
        <authorList>
            <consortium name="The Broad Institute Genomics Platform"/>
            <consortium name="The Broad Institute Genome Sequencing Center for Infectious Disease"/>
            <person name="Wu L."/>
            <person name="Ma J."/>
        </authorList>
    </citation>
    <scope>NUCLEOTIDE SEQUENCE [LARGE SCALE GENOMIC DNA]</scope>
    <source>
        <strain evidence="3">KCTC 42143</strain>
    </source>
</reference>
<dbReference type="RefSeq" id="WP_058918179.1">
    <property type="nucleotide sequence ID" value="NZ_JBHSQC010000025.1"/>
</dbReference>
<sequence length="324" mass="36193">MSNLLISLGHGKNKKGGYDPGAVGNGTSEAEWLRGQFLVSLKKYAAGKIDFYEQDMYANREASTISGYKDIIELHLDAAGASAKGGHIIIAKGFNPDALDKRLGETVKRNFGLRANTMFDNRNDLLNLNTFAKRGISYRLVELCFITNKANMDYFKANYDKVAKELVQDILNTTIASKPAQKEEATVTADKRSKKFKVGDKVRLTSGAKSWKGSSNFTISSFKSEYIVNWLNVDGTIYIKPVGADWGGNVYEHDIEYARSNDIQKDDIIKLRGPKATNWVGGAKITDDMRTPEYSVRYREGNVLYIDSGTFRGEIYDWDAVKVK</sequence>
<evidence type="ECO:0000259" key="1">
    <source>
        <dbReference type="Pfam" id="PF01520"/>
    </source>
</evidence>
<name>A0ABW4NQ75_9LACT</name>
<protein>
    <submittedName>
        <fullName evidence="2">N-acetylmuramoyl-L-alanine amidase</fullName>
        <ecNumber evidence="2">3.5.1.28</ecNumber>
    </submittedName>
</protein>
<comment type="caution">
    <text evidence="2">The sequence shown here is derived from an EMBL/GenBank/DDBJ whole genome shotgun (WGS) entry which is preliminary data.</text>
</comment>
<dbReference type="SUPFAM" id="SSF53187">
    <property type="entry name" value="Zn-dependent exopeptidases"/>
    <property type="match status" value="1"/>
</dbReference>
<dbReference type="EMBL" id="JBHUFF010000013">
    <property type="protein sequence ID" value="MFD1799647.1"/>
    <property type="molecule type" value="Genomic_DNA"/>
</dbReference>
<dbReference type="EC" id="3.5.1.28" evidence="2"/>
<keyword evidence="3" id="KW-1185">Reference proteome</keyword>
<keyword evidence="2" id="KW-0378">Hydrolase</keyword>